<accession>A0A9X6B591</accession>
<evidence type="ECO:0000256" key="2">
    <source>
        <dbReference type="ARBA" id="ARBA00022578"/>
    </source>
</evidence>
<dbReference type="GO" id="GO:0006310">
    <property type="term" value="P:DNA recombination"/>
    <property type="evidence" value="ECO:0007669"/>
    <property type="project" value="UniProtKB-KW"/>
</dbReference>
<dbReference type="Proteomes" id="UP000190641">
    <property type="component" value="Unassembled WGS sequence"/>
</dbReference>
<dbReference type="AlphaFoldDB" id="A0A9X6B591"/>
<evidence type="ECO:0000313" key="8">
    <source>
        <dbReference type="Proteomes" id="UP000190641"/>
    </source>
</evidence>
<evidence type="ECO:0000259" key="6">
    <source>
        <dbReference type="Pfam" id="PF07282"/>
    </source>
</evidence>
<gene>
    <name evidence="7" type="ORF">BLX06_25305</name>
</gene>
<keyword evidence="2" id="KW-0815">Transposition</keyword>
<dbReference type="Pfam" id="PF01385">
    <property type="entry name" value="OrfB_IS605"/>
    <property type="match status" value="1"/>
</dbReference>
<comment type="similarity">
    <text evidence="1">In the C-terminal section; belongs to the transposase 35 family.</text>
</comment>
<evidence type="ECO:0000256" key="3">
    <source>
        <dbReference type="ARBA" id="ARBA00023125"/>
    </source>
</evidence>
<dbReference type="InterPro" id="IPR001959">
    <property type="entry name" value="Transposase"/>
</dbReference>
<keyword evidence="4" id="KW-0233">DNA recombination</keyword>
<keyword evidence="3" id="KW-0238">DNA-binding</keyword>
<proteinExistence type="inferred from homology"/>
<dbReference type="InterPro" id="IPR010095">
    <property type="entry name" value="Cas12f1-like_TNB"/>
</dbReference>
<evidence type="ECO:0000259" key="5">
    <source>
        <dbReference type="Pfam" id="PF01385"/>
    </source>
</evidence>
<evidence type="ECO:0000256" key="1">
    <source>
        <dbReference type="ARBA" id="ARBA00008761"/>
    </source>
</evidence>
<dbReference type="NCBIfam" id="TIGR01766">
    <property type="entry name" value="IS200/IS605 family accessory protein TnpB-like domain"/>
    <property type="match status" value="1"/>
</dbReference>
<protein>
    <submittedName>
        <fullName evidence="7">Transposase</fullName>
    </submittedName>
</protein>
<reference evidence="7 8" key="1">
    <citation type="submission" date="2017-01" db="EMBL/GenBank/DDBJ databases">
        <title>Bacillus cereus isolates.</title>
        <authorList>
            <person name="Beno S.M."/>
        </authorList>
    </citation>
    <scope>NUCLEOTIDE SEQUENCE [LARGE SCALE GENOMIC DNA]</scope>
    <source>
        <strain evidence="7 8">FSL K6-1030</strain>
    </source>
</reference>
<comment type="caution">
    <text evidence="7">The sequence shown here is derived from an EMBL/GenBank/DDBJ whole genome shotgun (WGS) entry which is preliminary data.</text>
</comment>
<sequence>MHVSQMKKQPTPTSNALSCDLGVDRLVSCVTTTGDAFLIDGKKLKSINQYFNKVIRNLQQKNMENGLSKRVVTNQMAALWHKRERQIYGYISQTVGLLFKKVKAFGIDTIVVGYNAGWKQKSDMGKKNNQKFVQIPFYKLIVAIENTCIKEGIRFVKQKESYTSKASFLDKEPVPVWSNGDKTHYLFSGKRITRGLYQSEAGTCIHADMNGALNTLQKSRIVEWDDTLKVKTPILLKVQKRKAVASRIA</sequence>
<dbReference type="GO" id="GO:0032196">
    <property type="term" value="P:transposition"/>
    <property type="evidence" value="ECO:0007669"/>
    <property type="project" value="UniProtKB-KW"/>
</dbReference>
<feature type="domain" description="Cas12f1-like TNB" evidence="6">
    <location>
        <begin position="137"/>
        <end position="214"/>
    </location>
</feature>
<dbReference type="EMBL" id="MUAU01000124">
    <property type="protein sequence ID" value="OOR72356.1"/>
    <property type="molecule type" value="Genomic_DNA"/>
</dbReference>
<dbReference type="NCBIfam" id="NF040570">
    <property type="entry name" value="guided_TnpB"/>
    <property type="match status" value="1"/>
</dbReference>
<evidence type="ECO:0000256" key="4">
    <source>
        <dbReference type="ARBA" id="ARBA00023172"/>
    </source>
</evidence>
<evidence type="ECO:0000313" key="7">
    <source>
        <dbReference type="EMBL" id="OOR72356.1"/>
    </source>
</evidence>
<name>A0A9X6B591_BACCE</name>
<feature type="domain" description="Probable transposase IS891/IS1136/IS1341" evidence="5">
    <location>
        <begin position="8"/>
        <end position="118"/>
    </location>
</feature>
<dbReference type="Pfam" id="PF07282">
    <property type="entry name" value="Cas12f1-like_TNB"/>
    <property type="match status" value="1"/>
</dbReference>
<dbReference type="GO" id="GO:0003677">
    <property type="term" value="F:DNA binding"/>
    <property type="evidence" value="ECO:0007669"/>
    <property type="project" value="UniProtKB-KW"/>
</dbReference>
<organism evidence="7 8">
    <name type="scientific">Bacillus cereus</name>
    <dbReference type="NCBI Taxonomy" id="1396"/>
    <lineage>
        <taxon>Bacteria</taxon>
        <taxon>Bacillati</taxon>
        <taxon>Bacillota</taxon>
        <taxon>Bacilli</taxon>
        <taxon>Bacillales</taxon>
        <taxon>Bacillaceae</taxon>
        <taxon>Bacillus</taxon>
        <taxon>Bacillus cereus group</taxon>
    </lineage>
</organism>